<sequence>MGIQEGPNADGDEEALKQFKKSITKYNNRYQVRWPWKESKDKLSNNYGLCLGRLKNLVKRLQQGQEKFRCYKS</sequence>
<evidence type="ECO:0000313" key="2">
    <source>
        <dbReference type="WBParaSite" id="EN70_8188"/>
    </source>
</evidence>
<name>A0A1I7W052_LOALO</name>
<dbReference type="WBParaSite" id="EN70_8188">
    <property type="protein sequence ID" value="EN70_8188"/>
    <property type="gene ID" value="EN70_8188"/>
</dbReference>
<dbReference type="Proteomes" id="UP000095285">
    <property type="component" value="Unassembled WGS sequence"/>
</dbReference>
<reference evidence="1" key="1">
    <citation type="submission" date="2012-04" db="EMBL/GenBank/DDBJ databases">
        <title>The Genome Sequence of Loa loa.</title>
        <authorList>
            <consortium name="The Broad Institute Genome Sequencing Platform"/>
            <consortium name="Broad Institute Genome Sequencing Center for Infectious Disease"/>
            <person name="Nutman T.B."/>
            <person name="Fink D.L."/>
            <person name="Russ C."/>
            <person name="Young S."/>
            <person name="Zeng Q."/>
            <person name="Gargeya S."/>
            <person name="Alvarado L."/>
            <person name="Berlin A."/>
            <person name="Chapman S.B."/>
            <person name="Chen Z."/>
            <person name="Freedman E."/>
            <person name="Gellesch M."/>
            <person name="Goldberg J."/>
            <person name="Griggs A."/>
            <person name="Gujja S."/>
            <person name="Heilman E.R."/>
            <person name="Heiman D."/>
            <person name="Howarth C."/>
            <person name="Mehta T."/>
            <person name="Neiman D."/>
            <person name="Pearson M."/>
            <person name="Roberts A."/>
            <person name="Saif S."/>
            <person name="Shea T."/>
            <person name="Shenoy N."/>
            <person name="Sisk P."/>
            <person name="Stolte C."/>
            <person name="Sykes S."/>
            <person name="White J."/>
            <person name="Yandava C."/>
            <person name="Haas B."/>
            <person name="Henn M.R."/>
            <person name="Nusbaum C."/>
            <person name="Birren B."/>
        </authorList>
    </citation>
    <scope>NUCLEOTIDE SEQUENCE [LARGE SCALE GENOMIC DNA]</scope>
</reference>
<evidence type="ECO:0000313" key="1">
    <source>
        <dbReference type="Proteomes" id="UP000095285"/>
    </source>
</evidence>
<protein>
    <submittedName>
        <fullName evidence="2">MADF domain-containing protein</fullName>
    </submittedName>
</protein>
<reference evidence="2" key="2">
    <citation type="submission" date="2016-11" db="UniProtKB">
        <authorList>
            <consortium name="WormBaseParasite"/>
        </authorList>
    </citation>
    <scope>IDENTIFICATION</scope>
</reference>
<proteinExistence type="predicted"/>
<keyword evidence="1" id="KW-1185">Reference proteome</keyword>
<dbReference type="AlphaFoldDB" id="A0A1I7W052"/>
<organism evidence="1 2">
    <name type="scientific">Loa loa</name>
    <name type="common">Eye worm</name>
    <name type="synonym">Filaria loa</name>
    <dbReference type="NCBI Taxonomy" id="7209"/>
    <lineage>
        <taxon>Eukaryota</taxon>
        <taxon>Metazoa</taxon>
        <taxon>Ecdysozoa</taxon>
        <taxon>Nematoda</taxon>
        <taxon>Chromadorea</taxon>
        <taxon>Rhabditida</taxon>
        <taxon>Spirurina</taxon>
        <taxon>Spiruromorpha</taxon>
        <taxon>Filarioidea</taxon>
        <taxon>Onchocercidae</taxon>
        <taxon>Loa</taxon>
    </lineage>
</organism>
<accession>A0A1I7W052</accession>